<evidence type="ECO:0000313" key="3">
    <source>
        <dbReference type="Proteomes" id="UP000738349"/>
    </source>
</evidence>
<feature type="region of interest" description="Disordered" evidence="1">
    <location>
        <begin position="222"/>
        <end position="262"/>
    </location>
</feature>
<dbReference type="EMBL" id="JAGMUV010000004">
    <property type="protein sequence ID" value="KAH7161018.1"/>
    <property type="molecule type" value="Genomic_DNA"/>
</dbReference>
<gene>
    <name evidence="2" type="ORF">EDB81DRAFT_879360</name>
</gene>
<dbReference type="AlphaFoldDB" id="A0A9P9JD36"/>
<name>A0A9P9JD36_9HYPO</name>
<dbReference type="OrthoDB" id="5105112at2759"/>
<sequence>MRREHPRDRIDLEGLRVPKARIHIPRAGRRFRTSTIDRGVGEFEGSPGTVFTEADSTPVRRADEAKENLYLARPAASPAPPFRQQGFAGVEGNAGFDTKKNPFYAQGKVFTEVDSTPVSHATFDPDIAYYGQMDLDLDQYFHQSTQPGGAQLEGGVHVDDGSGEGLTQAGTKPAAHTGFHEANLFSSQTTINPGQQTQQSPKPGLARVAGGVGHVVSKPAVQTTSADNSTSGSPSSNSIQQFEQFQQSQQQRPSVQEALPTSKTFNTDFSLCYVAGDLGQSPN</sequence>
<organism evidence="2 3">
    <name type="scientific">Dactylonectria macrodidyma</name>
    <dbReference type="NCBI Taxonomy" id="307937"/>
    <lineage>
        <taxon>Eukaryota</taxon>
        <taxon>Fungi</taxon>
        <taxon>Dikarya</taxon>
        <taxon>Ascomycota</taxon>
        <taxon>Pezizomycotina</taxon>
        <taxon>Sordariomycetes</taxon>
        <taxon>Hypocreomycetidae</taxon>
        <taxon>Hypocreales</taxon>
        <taxon>Nectriaceae</taxon>
        <taxon>Dactylonectria</taxon>
    </lineage>
</organism>
<keyword evidence="3" id="KW-1185">Reference proteome</keyword>
<protein>
    <submittedName>
        <fullName evidence="2">Uncharacterized protein</fullName>
    </submittedName>
</protein>
<reference evidence="2" key="1">
    <citation type="journal article" date="2021" name="Nat. Commun.">
        <title>Genetic determinants of endophytism in the Arabidopsis root mycobiome.</title>
        <authorList>
            <person name="Mesny F."/>
            <person name="Miyauchi S."/>
            <person name="Thiergart T."/>
            <person name="Pickel B."/>
            <person name="Atanasova L."/>
            <person name="Karlsson M."/>
            <person name="Huettel B."/>
            <person name="Barry K.W."/>
            <person name="Haridas S."/>
            <person name="Chen C."/>
            <person name="Bauer D."/>
            <person name="Andreopoulos W."/>
            <person name="Pangilinan J."/>
            <person name="LaButti K."/>
            <person name="Riley R."/>
            <person name="Lipzen A."/>
            <person name="Clum A."/>
            <person name="Drula E."/>
            <person name="Henrissat B."/>
            <person name="Kohler A."/>
            <person name="Grigoriev I.V."/>
            <person name="Martin F.M."/>
            <person name="Hacquard S."/>
        </authorList>
    </citation>
    <scope>NUCLEOTIDE SEQUENCE</scope>
    <source>
        <strain evidence="2">MPI-CAGE-AT-0147</strain>
    </source>
</reference>
<accession>A0A9P9JD36</accession>
<dbReference type="Proteomes" id="UP000738349">
    <property type="component" value="Unassembled WGS sequence"/>
</dbReference>
<comment type="caution">
    <text evidence="2">The sequence shown here is derived from an EMBL/GenBank/DDBJ whole genome shotgun (WGS) entry which is preliminary data.</text>
</comment>
<proteinExistence type="predicted"/>
<feature type="compositionally biased region" description="Low complexity" evidence="1">
    <location>
        <begin position="224"/>
        <end position="256"/>
    </location>
</feature>
<evidence type="ECO:0000313" key="2">
    <source>
        <dbReference type="EMBL" id="KAH7161018.1"/>
    </source>
</evidence>
<evidence type="ECO:0000256" key="1">
    <source>
        <dbReference type="SAM" id="MobiDB-lite"/>
    </source>
</evidence>